<proteinExistence type="predicted"/>
<evidence type="ECO:0000256" key="5">
    <source>
        <dbReference type="SAM" id="Phobius"/>
    </source>
</evidence>
<feature type="transmembrane region" description="Helical" evidence="5">
    <location>
        <begin position="21"/>
        <end position="43"/>
    </location>
</feature>
<feature type="transmembrane region" description="Helical" evidence="5">
    <location>
        <begin position="148"/>
        <end position="168"/>
    </location>
</feature>
<reference evidence="6 7" key="1">
    <citation type="submission" date="2019-02" db="EMBL/GenBank/DDBJ databases">
        <title>Deep-cultivation of Planctomycetes and their phenomic and genomic characterization uncovers novel biology.</title>
        <authorList>
            <person name="Wiegand S."/>
            <person name="Jogler M."/>
            <person name="Boedeker C."/>
            <person name="Pinto D."/>
            <person name="Vollmers J."/>
            <person name="Rivas-Marin E."/>
            <person name="Kohn T."/>
            <person name="Peeters S.H."/>
            <person name="Heuer A."/>
            <person name="Rast P."/>
            <person name="Oberbeckmann S."/>
            <person name="Bunk B."/>
            <person name="Jeske O."/>
            <person name="Meyerdierks A."/>
            <person name="Storesund J.E."/>
            <person name="Kallscheuer N."/>
            <person name="Luecker S."/>
            <person name="Lage O.M."/>
            <person name="Pohl T."/>
            <person name="Merkel B.J."/>
            <person name="Hornburger P."/>
            <person name="Mueller R.-W."/>
            <person name="Bruemmer F."/>
            <person name="Labrenz M."/>
            <person name="Spormann A.M."/>
            <person name="Op den Camp H."/>
            <person name="Overmann J."/>
            <person name="Amann R."/>
            <person name="Jetten M.S.M."/>
            <person name="Mascher T."/>
            <person name="Medema M.H."/>
            <person name="Devos D.P."/>
            <person name="Kaster A.-K."/>
            <person name="Ovreas L."/>
            <person name="Rohde M."/>
            <person name="Galperin M.Y."/>
            <person name="Jogler C."/>
        </authorList>
    </citation>
    <scope>NUCLEOTIDE SEQUENCE [LARGE SCALE GENOMIC DNA]</scope>
    <source>
        <strain evidence="6 7">I41</strain>
    </source>
</reference>
<name>A0A517U2L6_9BACT</name>
<dbReference type="EMBL" id="CP036339">
    <property type="protein sequence ID" value="QDT74868.1"/>
    <property type="molecule type" value="Genomic_DNA"/>
</dbReference>
<accession>A0A517U2L6</accession>
<evidence type="ECO:0000256" key="3">
    <source>
        <dbReference type="ARBA" id="ARBA00022989"/>
    </source>
</evidence>
<feature type="transmembrane region" description="Helical" evidence="5">
    <location>
        <begin position="85"/>
        <end position="102"/>
    </location>
</feature>
<keyword evidence="3 5" id="KW-1133">Transmembrane helix</keyword>
<feature type="transmembrane region" description="Helical" evidence="5">
    <location>
        <begin position="114"/>
        <end position="136"/>
    </location>
</feature>
<gene>
    <name evidence="6" type="ORF">I41_40720</name>
</gene>
<keyword evidence="4 5" id="KW-0472">Membrane</keyword>
<dbReference type="KEGG" id="llh:I41_40720"/>
<feature type="transmembrane region" description="Helical" evidence="5">
    <location>
        <begin position="175"/>
        <end position="198"/>
    </location>
</feature>
<evidence type="ECO:0008006" key="8">
    <source>
        <dbReference type="Google" id="ProtNLM"/>
    </source>
</evidence>
<protein>
    <recommendedName>
        <fullName evidence="8">Peptidase S54 rhomboid domain-containing protein</fullName>
    </recommendedName>
</protein>
<dbReference type="Gene3D" id="1.20.1540.10">
    <property type="entry name" value="Rhomboid-like"/>
    <property type="match status" value="1"/>
</dbReference>
<organism evidence="6 7">
    <name type="scientific">Lacipirellula limnantheis</name>
    <dbReference type="NCBI Taxonomy" id="2528024"/>
    <lineage>
        <taxon>Bacteria</taxon>
        <taxon>Pseudomonadati</taxon>
        <taxon>Planctomycetota</taxon>
        <taxon>Planctomycetia</taxon>
        <taxon>Pirellulales</taxon>
        <taxon>Lacipirellulaceae</taxon>
        <taxon>Lacipirellula</taxon>
    </lineage>
</organism>
<evidence type="ECO:0000256" key="4">
    <source>
        <dbReference type="ARBA" id="ARBA00023136"/>
    </source>
</evidence>
<comment type="subcellular location">
    <subcellularLocation>
        <location evidence="1">Membrane</location>
        <topology evidence="1">Multi-pass membrane protein</topology>
    </subcellularLocation>
</comment>
<evidence type="ECO:0000256" key="2">
    <source>
        <dbReference type="ARBA" id="ARBA00022692"/>
    </source>
</evidence>
<dbReference type="InterPro" id="IPR035952">
    <property type="entry name" value="Rhomboid-like_sf"/>
</dbReference>
<dbReference type="Proteomes" id="UP000317909">
    <property type="component" value="Chromosome"/>
</dbReference>
<sequence length="301" mass="33952">MLSPYPADMPLTFIDRLQRRFGWLAVPNVTITLIIGQAVLYMANLPTKLGMRLQGVSLDRVMLDPAKVMEGEVWRLATFMFTPPNIGPLFVIFYFALLHLFGSTLEQQWGTFKYNLFLLVGYIANVAAAFLGAALLGAQVQEIGGSKLVLASITAPNSFLYLSVFLAFARLYPDFIINLFFVLPIRIKWLALLAWISYAYVLVTGNSMDRALIIATILNYLLFFGGEHVREWRQGQRKRTFQSQAKRATAAARHVCAVCGISSVESPRTLFRYCSKCSGQRCYCPDHIRDHEHVIDKEPVV</sequence>
<keyword evidence="7" id="KW-1185">Reference proteome</keyword>
<evidence type="ECO:0000313" key="6">
    <source>
        <dbReference type="EMBL" id="QDT74868.1"/>
    </source>
</evidence>
<dbReference type="GO" id="GO:0016020">
    <property type="term" value="C:membrane"/>
    <property type="evidence" value="ECO:0007669"/>
    <property type="project" value="UniProtKB-SubCell"/>
</dbReference>
<dbReference type="SUPFAM" id="SSF144091">
    <property type="entry name" value="Rhomboid-like"/>
    <property type="match status" value="1"/>
</dbReference>
<evidence type="ECO:0000256" key="1">
    <source>
        <dbReference type="ARBA" id="ARBA00004141"/>
    </source>
</evidence>
<keyword evidence="2 5" id="KW-0812">Transmembrane</keyword>
<feature type="transmembrane region" description="Helical" evidence="5">
    <location>
        <begin position="210"/>
        <end position="229"/>
    </location>
</feature>
<dbReference type="AlphaFoldDB" id="A0A517U2L6"/>
<evidence type="ECO:0000313" key="7">
    <source>
        <dbReference type="Proteomes" id="UP000317909"/>
    </source>
</evidence>